<protein>
    <submittedName>
        <fullName evidence="6">Serine recombinase</fullName>
    </submittedName>
</protein>
<dbReference type="InterPro" id="IPR036162">
    <property type="entry name" value="Resolvase-like_N_sf"/>
</dbReference>
<gene>
    <name evidence="6" type="ORF">DL968_11410</name>
</gene>
<dbReference type="InterPro" id="IPR006119">
    <property type="entry name" value="Resolv_N"/>
</dbReference>
<proteinExistence type="predicted"/>
<name>A0AAN3NWD4_ECOLX</name>
<evidence type="ECO:0000256" key="3">
    <source>
        <dbReference type="ARBA" id="ARBA00023172"/>
    </source>
</evidence>
<sequence>MNVRIYCRASTEGQHADRALASLREFSKSKGWQIAGEYVENASGAKLERIELMRLLSEAQSGDLLLVEAIDRLSRLEHSAWVELKDTLNRKGLIIVSMDLPTSWQMVEMAGNNLTSGILRAVNAMLIDILATMARQDYETRRKRQQQGIERAKSEGIYIGRQKNQEAREIVREMLEQGVKPELIMKAAGISRATYYRIKSELLFVSKNWTLFM</sequence>
<keyword evidence="2" id="KW-0238">DNA-binding</keyword>
<dbReference type="PROSITE" id="PS51736">
    <property type="entry name" value="RECOMBINASES_3"/>
    <property type="match status" value="1"/>
</dbReference>
<dbReference type="Gene3D" id="3.40.50.1390">
    <property type="entry name" value="Resolvase, N-terminal catalytic domain"/>
    <property type="match status" value="1"/>
</dbReference>
<dbReference type="InterPro" id="IPR050639">
    <property type="entry name" value="SSR_resolvase"/>
</dbReference>
<dbReference type="EMBL" id="AAVTXU010000038">
    <property type="protein sequence ID" value="EGE1988235.1"/>
    <property type="molecule type" value="Genomic_DNA"/>
</dbReference>
<dbReference type="CDD" id="cd03767">
    <property type="entry name" value="SR_Res_par"/>
    <property type="match status" value="1"/>
</dbReference>
<dbReference type="PROSITE" id="PS00398">
    <property type="entry name" value="RECOMBINASES_2"/>
    <property type="match status" value="1"/>
</dbReference>
<dbReference type="Proteomes" id="UP000854059">
    <property type="component" value="Unassembled WGS sequence"/>
</dbReference>
<dbReference type="InterPro" id="IPR006118">
    <property type="entry name" value="Recombinase_CS"/>
</dbReference>
<evidence type="ECO:0000256" key="2">
    <source>
        <dbReference type="ARBA" id="ARBA00023125"/>
    </source>
</evidence>
<keyword evidence="3" id="KW-0233">DNA recombination</keyword>
<evidence type="ECO:0000256" key="4">
    <source>
        <dbReference type="PIRSR" id="PIRSR606118-50"/>
    </source>
</evidence>
<reference evidence="6" key="1">
    <citation type="submission" date="2018-05" db="EMBL/GenBank/DDBJ databases">
        <authorList>
            <person name="Ashton P.M."/>
            <person name="Dallman T."/>
            <person name="Nair S."/>
            <person name="De Pinna E."/>
            <person name="Peters T."/>
            <person name="Grant K."/>
        </authorList>
    </citation>
    <scope>NUCLEOTIDE SEQUENCE</scope>
    <source>
        <strain evidence="6">412057</strain>
    </source>
</reference>
<dbReference type="GO" id="GO:0015074">
    <property type="term" value="P:DNA integration"/>
    <property type="evidence" value="ECO:0007669"/>
    <property type="project" value="UniProtKB-KW"/>
</dbReference>
<organism evidence="6 7">
    <name type="scientific">Escherichia coli</name>
    <dbReference type="NCBI Taxonomy" id="562"/>
    <lineage>
        <taxon>Bacteria</taxon>
        <taxon>Pseudomonadati</taxon>
        <taxon>Pseudomonadota</taxon>
        <taxon>Gammaproteobacteria</taxon>
        <taxon>Enterobacterales</taxon>
        <taxon>Enterobacteriaceae</taxon>
        <taxon>Escherichia</taxon>
    </lineage>
</organism>
<dbReference type="Pfam" id="PF00239">
    <property type="entry name" value="Resolvase"/>
    <property type="match status" value="1"/>
</dbReference>
<evidence type="ECO:0000313" key="6">
    <source>
        <dbReference type="EMBL" id="EGE1988235.1"/>
    </source>
</evidence>
<dbReference type="Gene3D" id="1.10.10.60">
    <property type="entry name" value="Homeodomain-like"/>
    <property type="match status" value="1"/>
</dbReference>
<evidence type="ECO:0000256" key="1">
    <source>
        <dbReference type="ARBA" id="ARBA00022908"/>
    </source>
</evidence>
<keyword evidence="1" id="KW-0229">DNA integration</keyword>
<dbReference type="SMART" id="SM00857">
    <property type="entry name" value="Resolvase"/>
    <property type="match status" value="1"/>
</dbReference>
<dbReference type="PANTHER" id="PTHR30461">
    <property type="entry name" value="DNA-INVERTASE FROM LAMBDOID PROPHAGE"/>
    <property type="match status" value="1"/>
</dbReference>
<feature type="active site" description="O-(5'-phospho-DNA)-serine intermediate" evidence="4">
    <location>
        <position position="10"/>
    </location>
</feature>
<evidence type="ECO:0000313" key="7">
    <source>
        <dbReference type="Proteomes" id="UP000854059"/>
    </source>
</evidence>
<dbReference type="GO" id="GO:0003677">
    <property type="term" value="F:DNA binding"/>
    <property type="evidence" value="ECO:0007669"/>
    <property type="project" value="UniProtKB-KW"/>
</dbReference>
<dbReference type="RefSeq" id="WP_073506929.1">
    <property type="nucleotide sequence ID" value="NZ_CP010157.1"/>
</dbReference>
<dbReference type="GO" id="GO:0000150">
    <property type="term" value="F:DNA strand exchange activity"/>
    <property type="evidence" value="ECO:0007669"/>
    <property type="project" value="InterPro"/>
</dbReference>
<comment type="caution">
    <text evidence="6">The sequence shown here is derived from an EMBL/GenBank/DDBJ whole genome shotgun (WGS) entry which is preliminary data.</text>
</comment>
<accession>A0AAN3NWD4</accession>
<dbReference type="SUPFAM" id="SSF53041">
    <property type="entry name" value="Resolvase-like"/>
    <property type="match status" value="1"/>
</dbReference>
<dbReference type="PANTHER" id="PTHR30461:SF25">
    <property type="entry name" value="RESOLVASE-RELATED"/>
    <property type="match status" value="1"/>
</dbReference>
<evidence type="ECO:0000259" key="5">
    <source>
        <dbReference type="PROSITE" id="PS51736"/>
    </source>
</evidence>
<dbReference type="AlphaFoldDB" id="A0AAN3NWD4"/>
<feature type="domain" description="Resolvase/invertase-type recombinase catalytic" evidence="5">
    <location>
        <begin position="2"/>
        <end position="156"/>
    </location>
</feature>